<organism evidence="2 3">
    <name type="scientific">Kordiimonas pumila</name>
    <dbReference type="NCBI Taxonomy" id="2161677"/>
    <lineage>
        <taxon>Bacteria</taxon>
        <taxon>Pseudomonadati</taxon>
        <taxon>Pseudomonadota</taxon>
        <taxon>Alphaproteobacteria</taxon>
        <taxon>Kordiimonadales</taxon>
        <taxon>Kordiimonadaceae</taxon>
        <taxon>Kordiimonas</taxon>
    </lineage>
</organism>
<dbReference type="EMBL" id="JBHRSL010000010">
    <property type="protein sequence ID" value="MFC3052156.1"/>
    <property type="molecule type" value="Genomic_DNA"/>
</dbReference>
<comment type="caution">
    <text evidence="2">The sequence shown here is derived from an EMBL/GenBank/DDBJ whole genome shotgun (WGS) entry which is preliminary data.</text>
</comment>
<keyword evidence="3" id="KW-1185">Reference proteome</keyword>
<sequence length="146" mass="16098">MSEHSLRNAQEQMRIANVLTEFCRLIDAEDFDAAVLLFEAEAAITTPMFKAVGRQGIKDKLLAGRAHEKLVTRHSWSNLAVTFLGDAEAKVVSHVTTYSGVAPAPLEKMNIMVGVAEDIMRLTEGEWLFADRRLNVLARGQIAMAA</sequence>
<gene>
    <name evidence="2" type="ORF">ACFOKA_09595</name>
</gene>
<dbReference type="RefSeq" id="WP_194214157.1">
    <property type="nucleotide sequence ID" value="NZ_CP061205.1"/>
</dbReference>
<dbReference type="SUPFAM" id="SSF54427">
    <property type="entry name" value="NTF2-like"/>
    <property type="match status" value="1"/>
</dbReference>
<protein>
    <submittedName>
        <fullName evidence="2">Nuclear transport factor 2 family protein</fullName>
    </submittedName>
</protein>
<dbReference type="CDD" id="cd00531">
    <property type="entry name" value="NTF2_like"/>
    <property type="match status" value="1"/>
</dbReference>
<dbReference type="InterPro" id="IPR032710">
    <property type="entry name" value="NTF2-like_dom_sf"/>
</dbReference>
<evidence type="ECO:0000259" key="1">
    <source>
        <dbReference type="Pfam" id="PF13577"/>
    </source>
</evidence>
<accession>A0ABV7D5H6</accession>
<dbReference type="Gene3D" id="3.10.450.50">
    <property type="match status" value="1"/>
</dbReference>
<reference evidence="3" key="1">
    <citation type="journal article" date="2019" name="Int. J. Syst. Evol. Microbiol.">
        <title>The Global Catalogue of Microorganisms (GCM) 10K type strain sequencing project: providing services to taxonomists for standard genome sequencing and annotation.</title>
        <authorList>
            <consortium name="The Broad Institute Genomics Platform"/>
            <consortium name="The Broad Institute Genome Sequencing Center for Infectious Disease"/>
            <person name="Wu L."/>
            <person name="Ma J."/>
        </authorList>
    </citation>
    <scope>NUCLEOTIDE SEQUENCE [LARGE SCALE GENOMIC DNA]</scope>
    <source>
        <strain evidence="3">KCTC 62164</strain>
    </source>
</reference>
<name>A0ABV7D5H6_9PROT</name>
<feature type="domain" description="SnoaL-like" evidence="1">
    <location>
        <begin position="13"/>
        <end position="133"/>
    </location>
</feature>
<evidence type="ECO:0000313" key="3">
    <source>
        <dbReference type="Proteomes" id="UP001595444"/>
    </source>
</evidence>
<dbReference type="Pfam" id="PF13577">
    <property type="entry name" value="SnoaL_4"/>
    <property type="match status" value="1"/>
</dbReference>
<proteinExistence type="predicted"/>
<evidence type="ECO:0000313" key="2">
    <source>
        <dbReference type="EMBL" id="MFC3052156.1"/>
    </source>
</evidence>
<dbReference type="Proteomes" id="UP001595444">
    <property type="component" value="Unassembled WGS sequence"/>
</dbReference>
<dbReference type="InterPro" id="IPR037401">
    <property type="entry name" value="SnoaL-like"/>
</dbReference>